<evidence type="ECO:0000313" key="7">
    <source>
        <dbReference type="Proteomes" id="UP001602119"/>
    </source>
</evidence>
<evidence type="ECO:0000256" key="3">
    <source>
        <dbReference type="ARBA" id="ARBA00023163"/>
    </source>
</evidence>
<protein>
    <submittedName>
        <fullName evidence="6">GntR family transcriptional regulator</fullName>
    </submittedName>
</protein>
<reference evidence="6 7" key="1">
    <citation type="submission" date="2024-10" db="EMBL/GenBank/DDBJ databases">
        <title>The Natural Products Discovery Center: Release of the First 8490 Sequenced Strains for Exploring Actinobacteria Biosynthetic Diversity.</title>
        <authorList>
            <person name="Kalkreuter E."/>
            <person name="Kautsar S.A."/>
            <person name="Yang D."/>
            <person name="Bader C.D."/>
            <person name="Teijaro C.N."/>
            <person name="Fluegel L."/>
            <person name="Davis C.M."/>
            <person name="Simpson J.R."/>
            <person name="Lauterbach L."/>
            <person name="Steele A.D."/>
            <person name="Gui C."/>
            <person name="Meng S."/>
            <person name="Li G."/>
            <person name="Viehrig K."/>
            <person name="Ye F."/>
            <person name="Su P."/>
            <person name="Kiefer A.F."/>
            <person name="Nichols A."/>
            <person name="Cepeda A.J."/>
            <person name="Yan W."/>
            <person name="Fan B."/>
            <person name="Jiang Y."/>
            <person name="Adhikari A."/>
            <person name="Zheng C.-J."/>
            <person name="Schuster L."/>
            <person name="Cowan T.M."/>
            <person name="Smanski M.J."/>
            <person name="Chevrette M.G."/>
            <person name="De Carvalho L.P.S."/>
            <person name="Shen B."/>
        </authorList>
    </citation>
    <scope>NUCLEOTIDE SEQUENCE [LARGE SCALE GENOMIC DNA]</scope>
    <source>
        <strain evidence="6 7">NPDC001281</strain>
    </source>
</reference>
<dbReference type="SMART" id="SM00345">
    <property type="entry name" value="HTH_GNTR"/>
    <property type="match status" value="1"/>
</dbReference>
<dbReference type="SMART" id="SM00895">
    <property type="entry name" value="FCD"/>
    <property type="match status" value="1"/>
</dbReference>
<dbReference type="EMBL" id="JBIAXI010000045">
    <property type="protein sequence ID" value="MFF4779236.1"/>
    <property type="molecule type" value="Genomic_DNA"/>
</dbReference>
<evidence type="ECO:0000259" key="5">
    <source>
        <dbReference type="PROSITE" id="PS50949"/>
    </source>
</evidence>
<keyword evidence="7" id="KW-1185">Reference proteome</keyword>
<dbReference type="PROSITE" id="PS50949">
    <property type="entry name" value="HTH_GNTR"/>
    <property type="match status" value="1"/>
</dbReference>
<name>A0ABW6VIP6_MICFU</name>
<dbReference type="RefSeq" id="WP_387347951.1">
    <property type="nucleotide sequence ID" value="NZ_JBIAXI010000045.1"/>
</dbReference>
<dbReference type="PANTHER" id="PTHR43537">
    <property type="entry name" value="TRANSCRIPTIONAL REGULATOR, GNTR FAMILY"/>
    <property type="match status" value="1"/>
</dbReference>
<dbReference type="Gene3D" id="1.10.10.10">
    <property type="entry name" value="Winged helix-like DNA-binding domain superfamily/Winged helix DNA-binding domain"/>
    <property type="match status" value="1"/>
</dbReference>
<dbReference type="Proteomes" id="UP001602119">
    <property type="component" value="Unassembled WGS sequence"/>
</dbReference>
<proteinExistence type="predicted"/>
<evidence type="ECO:0000256" key="1">
    <source>
        <dbReference type="ARBA" id="ARBA00023015"/>
    </source>
</evidence>
<dbReference type="SUPFAM" id="SSF48008">
    <property type="entry name" value="GntR ligand-binding domain-like"/>
    <property type="match status" value="1"/>
</dbReference>
<feature type="compositionally biased region" description="Low complexity" evidence="4">
    <location>
        <begin position="198"/>
        <end position="213"/>
    </location>
</feature>
<keyword evidence="2" id="KW-0238">DNA-binding</keyword>
<evidence type="ECO:0000256" key="2">
    <source>
        <dbReference type="ARBA" id="ARBA00023125"/>
    </source>
</evidence>
<keyword evidence="1" id="KW-0805">Transcription regulation</keyword>
<comment type="caution">
    <text evidence="6">The sequence shown here is derived from an EMBL/GenBank/DDBJ whole genome shotgun (WGS) entry which is preliminary data.</text>
</comment>
<evidence type="ECO:0000313" key="6">
    <source>
        <dbReference type="EMBL" id="MFF4779236.1"/>
    </source>
</evidence>
<feature type="domain" description="HTH gntR-type" evidence="5">
    <location>
        <begin position="32"/>
        <end position="99"/>
    </location>
</feature>
<organism evidence="6 7">
    <name type="scientific">Microtetraspora fusca</name>
    <dbReference type="NCBI Taxonomy" id="1997"/>
    <lineage>
        <taxon>Bacteria</taxon>
        <taxon>Bacillati</taxon>
        <taxon>Actinomycetota</taxon>
        <taxon>Actinomycetes</taxon>
        <taxon>Streptosporangiales</taxon>
        <taxon>Streptosporangiaceae</taxon>
        <taxon>Microtetraspora</taxon>
    </lineage>
</organism>
<dbReference type="InterPro" id="IPR036390">
    <property type="entry name" value="WH_DNA-bd_sf"/>
</dbReference>
<accession>A0ABW6VIP6</accession>
<dbReference type="InterPro" id="IPR000524">
    <property type="entry name" value="Tscrpt_reg_HTH_GntR"/>
</dbReference>
<gene>
    <name evidence="6" type="ORF">ACFY05_41110</name>
</gene>
<sequence length="224" mass="24084">MARRKVSTNYSGAVRGARPEADQTFAAVQPPLSRADCVQSVLREEILSGALPPGTPILQDEVSNRLGVSVTPVHEALRRLESLELIDYKIHGGATVVQLSQSEIEELYALRDTVEGLAAGLAAEDIDEKALDRLRAIHQEMKDALLVHDAQALASASRRFHAAVAEVGGRRIVVRHLGLIWEEPPAATSGSDHMDCASGIGWRSSSTSGSSRRWNPVTASPPRG</sequence>
<dbReference type="Pfam" id="PF00392">
    <property type="entry name" value="GntR"/>
    <property type="match status" value="1"/>
</dbReference>
<evidence type="ECO:0000256" key="4">
    <source>
        <dbReference type="SAM" id="MobiDB-lite"/>
    </source>
</evidence>
<dbReference type="Gene3D" id="1.20.120.530">
    <property type="entry name" value="GntR ligand-binding domain-like"/>
    <property type="match status" value="1"/>
</dbReference>
<dbReference type="InterPro" id="IPR008920">
    <property type="entry name" value="TF_FadR/GntR_C"/>
</dbReference>
<feature type="region of interest" description="Disordered" evidence="4">
    <location>
        <begin position="198"/>
        <end position="224"/>
    </location>
</feature>
<dbReference type="SUPFAM" id="SSF46785">
    <property type="entry name" value="Winged helix' DNA-binding domain"/>
    <property type="match status" value="1"/>
</dbReference>
<dbReference type="InterPro" id="IPR011711">
    <property type="entry name" value="GntR_C"/>
</dbReference>
<dbReference type="Pfam" id="PF07729">
    <property type="entry name" value="FCD"/>
    <property type="match status" value="1"/>
</dbReference>
<keyword evidence="3" id="KW-0804">Transcription</keyword>
<dbReference type="InterPro" id="IPR036388">
    <property type="entry name" value="WH-like_DNA-bd_sf"/>
</dbReference>
<dbReference type="PANTHER" id="PTHR43537:SF49">
    <property type="entry name" value="TRANSCRIPTIONAL REGULATORY PROTEIN"/>
    <property type="match status" value="1"/>
</dbReference>